<evidence type="ECO:0000313" key="1">
    <source>
        <dbReference type="EMBL" id="RIE04507.1"/>
    </source>
</evidence>
<reference evidence="1 2" key="1">
    <citation type="submission" date="2018-09" db="EMBL/GenBank/DDBJ databases">
        <title>Cohnella cavernae sp. nov., isolated from a karst cave.</title>
        <authorList>
            <person name="Zhu H."/>
        </authorList>
    </citation>
    <scope>NUCLEOTIDE SEQUENCE [LARGE SCALE GENOMIC DNA]</scope>
    <source>
        <strain evidence="1 2">K2E09-144</strain>
    </source>
</reference>
<organism evidence="1 2">
    <name type="scientific">Cohnella faecalis</name>
    <dbReference type="NCBI Taxonomy" id="2315694"/>
    <lineage>
        <taxon>Bacteria</taxon>
        <taxon>Bacillati</taxon>
        <taxon>Bacillota</taxon>
        <taxon>Bacilli</taxon>
        <taxon>Bacillales</taxon>
        <taxon>Paenibacillaceae</taxon>
        <taxon>Cohnella</taxon>
    </lineage>
</organism>
<dbReference type="EMBL" id="QXJM01000026">
    <property type="protein sequence ID" value="RIE04507.1"/>
    <property type="molecule type" value="Genomic_DNA"/>
</dbReference>
<sequence length="88" mass="9728">MPFSQIELPEVHSPANAIIVANQIAPPRRSGGLNELLLDLLLISAADNSFPPTKHKMEIFVPRNSVICPYNKTVPESEITRLQDRPVA</sequence>
<accession>A0A398CXK3</accession>
<dbReference type="Proteomes" id="UP000266340">
    <property type="component" value="Unassembled WGS sequence"/>
</dbReference>
<gene>
    <name evidence="1" type="ORF">D3H35_05745</name>
</gene>
<protein>
    <submittedName>
        <fullName evidence="1">Uncharacterized protein</fullName>
    </submittedName>
</protein>
<evidence type="ECO:0000313" key="2">
    <source>
        <dbReference type="Proteomes" id="UP000266340"/>
    </source>
</evidence>
<comment type="caution">
    <text evidence="1">The sequence shown here is derived from an EMBL/GenBank/DDBJ whole genome shotgun (WGS) entry which is preliminary data.</text>
</comment>
<proteinExistence type="predicted"/>
<name>A0A398CXK3_9BACL</name>
<dbReference type="AlphaFoldDB" id="A0A398CXK3"/>
<keyword evidence="2" id="KW-1185">Reference proteome</keyword>